<dbReference type="Proteomes" id="UP000299102">
    <property type="component" value="Unassembled WGS sequence"/>
</dbReference>
<evidence type="ECO:0000313" key="2">
    <source>
        <dbReference type="Proteomes" id="UP000299102"/>
    </source>
</evidence>
<dbReference type="EMBL" id="BGZK01000597">
    <property type="protein sequence ID" value="GBP52210.1"/>
    <property type="molecule type" value="Genomic_DNA"/>
</dbReference>
<name>A0A4C1WMY0_EUMVA</name>
<organism evidence="1 2">
    <name type="scientific">Eumeta variegata</name>
    <name type="common">Bagworm moth</name>
    <name type="synonym">Eumeta japonica</name>
    <dbReference type="NCBI Taxonomy" id="151549"/>
    <lineage>
        <taxon>Eukaryota</taxon>
        <taxon>Metazoa</taxon>
        <taxon>Ecdysozoa</taxon>
        <taxon>Arthropoda</taxon>
        <taxon>Hexapoda</taxon>
        <taxon>Insecta</taxon>
        <taxon>Pterygota</taxon>
        <taxon>Neoptera</taxon>
        <taxon>Endopterygota</taxon>
        <taxon>Lepidoptera</taxon>
        <taxon>Glossata</taxon>
        <taxon>Ditrysia</taxon>
        <taxon>Tineoidea</taxon>
        <taxon>Psychidae</taxon>
        <taxon>Oiketicinae</taxon>
        <taxon>Eumeta</taxon>
    </lineage>
</organism>
<protein>
    <submittedName>
        <fullName evidence="1">Uncharacterized protein</fullName>
    </submittedName>
</protein>
<comment type="caution">
    <text evidence="1">The sequence shown here is derived from an EMBL/GenBank/DDBJ whole genome shotgun (WGS) entry which is preliminary data.</text>
</comment>
<gene>
    <name evidence="1" type="ORF">EVAR_87595_1</name>
</gene>
<reference evidence="1 2" key="1">
    <citation type="journal article" date="2019" name="Commun. Biol.">
        <title>The bagworm genome reveals a unique fibroin gene that provides high tensile strength.</title>
        <authorList>
            <person name="Kono N."/>
            <person name="Nakamura H."/>
            <person name="Ohtoshi R."/>
            <person name="Tomita M."/>
            <person name="Numata K."/>
            <person name="Arakawa K."/>
        </authorList>
    </citation>
    <scope>NUCLEOTIDE SEQUENCE [LARGE SCALE GENOMIC DNA]</scope>
</reference>
<sequence length="75" mass="8489">MYHMASCFGDMLGMLKEFSFFKSGPFTQYVDCDIVLVLEHISTILFGGGEQEFLKSVLVDWTIKDKINIESSSNV</sequence>
<keyword evidence="2" id="KW-1185">Reference proteome</keyword>
<accession>A0A4C1WMY0</accession>
<dbReference type="AlphaFoldDB" id="A0A4C1WMY0"/>
<proteinExistence type="predicted"/>
<evidence type="ECO:0000313" key="1">
    <source>
        <dbReference type="EMBL" id="GBP52210.1"/>
    </source>
</evidence>